<proteinExistence type="predicted"/>
<name>A0A9D4MQK0_DREPO</name>
<accession>A0A9D4MQK0</accession>
<gene>
    <name evidence="2" type="ORF">DPMN_003896</name>
</gene>
<evidence type="ECO:0000313" key="2">
    <source>
        <dbReference type="EMBL" id="KAH3879984.1"/>
    </source>
</evidence>
<reference evidence="2" key="1">
    <citation type="journal article" date="2019" name="bioRxiv">
        <title>The Genome of the Zebra Mussel, Dreissena polymorpha: A Resource for Invasive Species Research.</title>
        <authorList>
            <person name="McCartney M.A."/>
            <person name="Auch B."/>
            <person name="Kono T."/>
            <person name="Mallez S."/>
            <person name="Zhang Y."/>
            <person name="Obille A."/>
            <person name="Becker A."/>
            <person name="Abrahante J.E."/>
            <person name="Garbe J."/>
            <person name="Badalamenti J.P."/>
            <person name="Herman A."/>
            <person name="Mangelson H."/>
            <person name="Liachko I."/>
            <person name="Sullivan S."/>
            <person name="Sone E.D."/>
            <person name="Koren S."/>
            <person name="Silverstein K.A.T."/>
            <person name="Beckman K.B."/>
            <person name="Gohl D.M."/>
        </authorList>
    </citation>
    <scope>NUCLEOTIDE SEQUENCE</scope>
    <source>
        <strain evidence="2">Duluth1</strain>
        <tissue evidence="2">Whole animal</tissue>
    </source>
</reference>
<dbReference type="SMART" id="SM00181">
    <property type="entry name" value="EGF"/>
    <property type="match status" value="2"/>
</dbReference>
<feature type="domain" description="EGF-like" evidence="1">
    <location>
        <begin position="80"/>
        <end position="122"/>
    </location>
</feature>
<dbReference type="EMBL" id="JAIWYP010000001">
    <property type="protein sequence ID" value="KAH3879984.1"/>
    <property type="molecule type" value="Genomic_DNA"/>
</dbReference>
<dbReference type="InterPro" id="IPR000742">
    <property type="entry name" value="EGF"/>
</dbReference>
<dbReference type="AlphaFoldDB" id="A0A9D4MQK0"/>
<evidence type="ECO:0000259" key="1">
    <source>
        <dbReference type="SMART" id="SM00181"/>
    </source>
</evidence>
<dbReference type="Proteomes" id="UP000828390">
    <property type="component" value="Unassembled WGS sequence"/>
</dbReference>
<sequence length="224" mass="24487">MADVIPGLINTTLLAMCKNISSTLVLNKCSSLISETAYKNCLQIVSKSTSTMAMVMGVAYVAAVSCKEELGLTVNPADNLCNRFGVSYPNIGGENCDVVCKFGQVVKGTCLCNAGYWGKTCDQECPGGHTAPCGNHGRCNQTSGVCLCDQEWNGDSKCSSCTKFFTGENCDLFNSDPEVGVVTSPATVGNYSKQCYHIIIRQWNNAIFRFRIWNNKLTQWNHRW</sequence>
<feature type="domain" description="EGF-like" evidence="1">
    <location>
        <begin position="124"/>
        <end position="159"/>
    </location>
</feature>
<organism evidence="2 3">
    <name type="scientific">Dreissena polymorpha</name>
    <name type="common">Zebra mussel</name>
    <name type="synonym">Mytilus polymorpha</name>
    <dbReference type="NCBI Taxonomy" id="45954"/>
    <lineage>
        <taxon>Eukaryota</taxon>
        <taxon>Metazoa</taxon>
        <taxon>Spiralia</taxon>
        <taxon>Lophotrochozoa</taxon>
        <taxon>Mollusca</taxon>
        <taxon>Bivalvia</taxon>
        <taxon>Autobranchia</taxon>
        <taxon>Heteroconchia</taxon>
        <taxon>Euheterodonta</taxon>
        <taxon>Imparidentia</taxon>
        <taxon>Neoheterodontei</taxon>
        <taxon>Myida</taxon>
        <taxon>Dreissenoidea</taxon>
        <taxon>Dreissenidae</taxon>
        <taxon>Dreissena</taxon>
    </lineage>
</organism>
<protein>
    <recommendedName>
        <fullName evidence="1">EGF-like domain-containing protein</fullName>
    </recommendedName>
</protein>
<keyword evidence="3" id="KW-1185">Reference proteome</keyword>
<comment type="caution">
    <text evidence="2">The sequence shown here is derived from an EMBL/GenBank/DDBJ whole genome shotgun (WGS) entry which is preliminary data.</text>
</comment>
<reference evidence="2" key="2">
    <citation type="submission" date="2020-11" db="EMBL/GenBank/DDBJ databases">
        <authorList>
            <person name="McCartney M.A."/>
            <person name="Auch B."/>
            <person name="Kono T."/>
            <person name="Mallez S."/>
            <person name="Becker A."/>
            <person name="Gohl D.M."/>
            <person name="Silverstein K.A.T."/>
            <person name="Koren S."/>
            <person name="Bechman K.B."/>
            <person name="Herman A."/>
            <person name="Abrahante J.E."/>
            <person name="Garbe J."/>
        </authorList>
    </citation>
    <scope>NUCLEOTIDE SEQUENCE</scope>
    <source>
        <strain evidence="2">Duluth1</strain>
        <tissue evidence="2">Whole animal</tissue>
    </source>
</reference>
<evidence type="ECO:0000313" key="3">
    <source>
        <dbReference type="Proteomes" id="UP000828390"/>
    </source>
</evidence>